<feature type="region of interest" description="Disordered" evidence="1">
    <location>
        <begin position="1"/>
        <end position="60"/>
    </location>
</feature>
<feature type="transmembrane region" description="Helical" evidence="2">
    <location>
        <begin position="755"/>
        <end position="776"/>
    </location>
</feature>
<accession>A0ABR7LI24</accession>
<keyword evidence="4" id="KW-1185">Reference proteome</keyword>
<keyword evidence="2" id="KW-0812">Transmembrane</keyword>
<feature type="transmembrane region" description="Helical" evidence="2">
    <location>
        <begin position="482"/>
        <end position="501"/>
    </location>
</feature>
<reference evidence="3 4" key="1">
    <citation type="submission" date="2020-06" db="EMBL/GenBank/DDBJ databases">
        <title>Actinomadura xiongansis sp. nov., isolated from soil of Baiyangdian.</title>
        <authorList>
            <person name="Zhang X."/>
        </authorList>
    </citation>
    <scope>NUCLEOTIDE SEQUENCE [LARGE SCALE GENOMIC DNA]</scope>
    <source>
        <strain evidence="3 4">HBUM206468</strain>
    </source>
</reference>
<dbReference type="RefSeq" id="WP_187241352.1">
    <property type="nucleotide sequence ID" value="NZ_BAAAOK010000011.1"/>
</dbReference>
<organism evidence="3 4">
    <name type="scientific">Actinomadura alba</name>
    <dbReference type="NCBI Taxonomy" id="406431"/>
    <lineage>
        <taxon>Bacteria</taxon>
        <taxon>Bacillati</taxon>
        <taxon>Actinomycetota</taxon>
        <taxon>Actinomycetes</taxon>
        <taxon>Streptosporangiales</taxon>
        <taxon>Thermomonosporaceae</taxon>
        <taxon>Actinomadura</taxon>
    </lineage>
</organism>
<keyword evidence="2" id="KW-1133">Transmembrane helix</keyword>
<feature type="transmembrane region" description="Helical" evidence="2">
    <location>
        <begin position="459"/>
        <end position="476"/>
    </location>
</feature>
<evidence type="ECO:0000313" key="4">
    <source>
        <dbReference type="Proteomes" id="UP000805614"/>
    </source>
</evidence>
<feature type="transmembrane region" description="Helical" evidence="2">
    <location>
        <begin position="210"/>
        <end position="230"/>
    </location>
</feature>
<dbReference type="EMBL" id="JABVEC010000001">
    <property type="protein sequence ID" value="MBC6464438.1"/>
    <property type="molecule type" value="Genomic_DNA"/>
</dbReference>
<feature type="transmembrane region" description="Helical" evidence="2">
    <location>
        <begin position="538"/>
        <end position="558"/>
    </location>
</feature>
<feature type="transmembrane region" description="Helical" evidence="2">
    <location>
        <begin position="68"/>
        <end position="87"/>
    </location>
</feature>
<dbReference type="Proteomes" id="UP000805614">
    <property type="component" value="Unassembled WGS sequence"/>
</dbReference>
<sequence length="778" mass="85490">MLTMPRGPWRTETHTTGPLTAGTGSTATITTARPVNTTRRSAGRRGARQGKTRRPVSQSTGVRGRVRLDAAVVVWAVFVIGLALFWLPLRGVELDAMSGYGLISVLPVPTLAGAAVLTAGFLITLGLSRPHRALLTVQLLCTAVSLHALAQALEPLARFPTAWQHAGFIEYITRTHGVDTLLDARFNWPGFFALIGFGTRAAGLDDLEPVLHWAPVLTNLLYLGPFALILRTLRATWRAKWFAAWLFPVANWVGQDYLSPQAFGYLLYLCWVAILVNWFQPAPATVRAEGRRRSPGARRTGRFWRAYDWTFGPMEPGELRRPPIDTRDRSVLFLLLVALIVVATASHQLTPFLMIATAAGLVVTRRCTLRGLPLLGSVIFVAWLSFMTRGYWAGHLGDVFGGVGRLGTNLSASVGDRITRGSPQLARVQSARIALAVLVSSLALLGLLRRRTRRTGDRVALVLLLAPLASFGLQSYGGEIALRTYFFMLPGACVLVSYLFFPARTVDPALDPAPAPDTEPVVVQAARRRPRRRRLRDTVPVFAAAVLALALVFGFVLVRFGNERFERVRAGEVKAFEVMLERRPKGAIDVVWLTAEDTTASGFPVMPWSHHGYERFEYPELHTARDTAGDVEAITARLREQGQTGFFVTTRGHEAYLNLSSGLPVSYSARLREALSRSGDLQVVFADRDAAVFALRSPPPQPDPALRRPARLSIGLTPWTPAGVVYLPVLLGVLMARELRRLRTPPGRRGGLRPYTMLVIPLLAGLIAVIAERFVMLN</sequence>
<proteinExistence type="predicted"/>
<evidence type="ECO:0000256" key="1">
    <source>
        <dbReference type="SAM" id="MobiDB-lite"/>
    </source>
</evidence>
<feature type="transmembrane region" description="Helical" evidence="2">
    <location>
        <begin position="99"/>
        <end position="127"/>
    </location>
</feature>
<feature type="transmembrane region" description="Helical" evidence="2">
    <location>
        <begin position="331"/>
        <end position="364"/>
    </location>
</feature>
<feature type="transmembrane region" description="Helical" evidence="2">
    <location>
        <begin position="430"/>
        <end position="447"/>
    </location>
</feature>
<name>A0ABR7LI24_9ACTN</name>
<feature type="compositionally biased region" description="Low complexity" evidence="1">
    <location>
        <begin position="20"/>
        <end position="40"/>
    </location>
</feature>
<feature type="compositionally biased region" description="Basic residues" evidence="1">
    <location>
        <begin position="41"/>
        <end position="54"/>
    </location>
</feature>
<protein>
    <submittedName>
        <fullName evidence="3">Uncharacterized protein</fullName>
    </submittedName>
</protein>
<gene>
    <name evidence="3" type="ORF">HKK74_02850</name>
</gene>
<feature type="transmembrane region" description="Helical" evidence="2">
    <location>
        <begin position="371"/>
        <end position="392"/>
    </location>
</feature>
<feature type="transmembrane region" description="Helical" evidence="2">
    <location>
        <begin position="262"/>
        <end position="279"/>
    </location>
</feature>
<keyword evidence="2" id="KW-0472">Membrane</keyword>
<feature type="transmembrane region" description="Helical" evidence="2">
    <location>
        <begin position="716"/>
        <end position="734"/>
    </location>
</feature>
<feature type="transmembrane region" description="Helical" evidence="2">
    <location>
        <begin position="134"/>
        <end position="153"/>
    </location>
</feature>
<evidence type="ECO:0000256" key="2">
    <source>
        <dbReference type="SAM" id="Phobius"/>
    </source>
</evidence>
<comment type="caution">
    <text evidence="3">The sequence shown here is derived from an EMBL/GenBank/DDBJ whole genome shotgun (WGS) entry which is preliminary data.</text>
</comment>
<evidence type="ECO:0000313" key="3">
    <source>
        <dbReference type="EMBL" id="MBC6464438.1"/>
    </source>
</evidence>